<dbReference type="AlphaFoldDB" id="A0A938X6L1"/>
<dbReference type="PANTHER" id="PTHR48100:SF59">
    <property type="entry name" value="ADENOSYLCOBALAMIN_ALPHA-RIBAZOLE PHOSPHATASE"/>
    <property type="match status" value="1"/>
</dbReference>
<gene>
    <name evidence="2" type="ORF">H6A12_09750</name>
</gene>
<dbReference type="SUPFAM" id="SSF53254">
    <property type="entry name" value="Phosphoglycerate mutase-like"/>
    <property type="match status" value="1"/>
</dbReference>
<accession>A0A938X6L1</accession>
<dbReference type="InterPro" id="IPR029033">
    <property type="entry name" value="His_PPase_superfam"/>
</dbReference>
<dbReference type="GO" id="GO:0005737">
    <property type="term" value="C:cytoplasm"/>
    <property type="evidence" value="ECO:0007669"/>
    <property type="project" value="TreeGrafter"/>
</dbReference>
<dbReference type="Gene3D" id="3.40.50.1240">
    <property type="entry name" value="Phosphoglycerate mutase-like"/>
    <property type="match status" value="1"/>
</dbReference>
<dbReference type="PANTHER" id="PTHR48100">
    <property type="entry name" value="BROAD-SPECIFICITY PHOSPHATASE YOR283W-RELATED"/>
    <property type="match status" value="1"/>
</dbReference>
<organism evidence="2 3">
    <name type="scientific">Merdimmobilis hominis</name>
    <dbReference type="NCBI Taxonomy" id="2897707"/>
    <lineage>
        <taxon>Bacteria</taxon>
        <taxon>Bacillati</taxon>
        <taxon>Bacillota</taxon>
        <taxon>Clostridia</taxon>
        <taxon>Eubacteriales</taxon>
        <taxon>Oscillospiraceae</taxon>
        <taxon>Merdimmobilis</taxon>
    </lineage>
</organism>
<sequence length="223" mass="25104">MSAYRIYLIRHGLTEANFSGKYIGATDVDLCEQGVASLLSLKEQYEYPNVGRVYSSPLKRSIQTARLIYPHMTPVTVDDLREYSFGEFENKTAEELKELPSYRAWLDSAQQTVPPHAEAPADFSQRVLDGLDAVIRDMMKDKISDAAVFTHAGVITALLCACGLPKRPYSEWAVEGGCGFTLSINAWLWGNERLFEVFTPLPYGKDVDSVMLDYQKELDTEEE</sequence>
<reference evidence="2" key="2">
    <citation type="journal article" date="2021" name="Sci. Rep.">
        <title>The distribution of antibiotic resistance genes in chicken gut microbiota commensals.</title>
        <authorList>
            <person name="Juricova H."/>
            <person name="Matiasovicova J."/>
            <person name="Kubasova T."/>
            <person name="Cejkova D."/>
            <person name="Rychlik I."/>
        </authorList>
    </citation>
    <scope>NUCLEOTIDE SEQUENCE</scope>
    <source>
        <strain evidence="2">An559</strain>
    </source>
</reference>
<feature type="binding site" evidence="1">
    <location>
        <begin position="10"/>
        <end position="17"/>
    </location>
    <ligand>
        <name>substrate</name>
    </ligand>
</feature>
<dbReference type="EMBL" id="JACJKY010000016">
    <property type="protein sequence ID" value="MBM6921437.1"/>
    <property type="molecule type" value="Genomic_DNA"/>
</dbReference>
<dbReference type="Proteomes" id="UP000774750">
    <property type="component" value="Unassembled WGS sequence"/>
</dbReference>
<evidence type="ECO:0000256" key="1">
    <source>
        <dbReference type="PIRSR" id="PIRSR613078-2"/>
    </source>
</evidence>
<dbReference type="Pfam" id="PF00300">
    <property type="entry name" value="His_Phos_1"/>
    <property type="match status" value="1"/>
</dbReference>
<feature type="binding site" evidence="1">
    <location>
        <position position="60"/>
    </location>
    <ligand>
        <name>substrate</name>
    </ligand>
</feature>
<dbReference type="GO" id="GO:0016791">
    <property type="term" value="F:phosphatase activity"/>
    <property type="evidence" value="ECO:0007669"/>
    <property type="project" value="TreeGrafter"/>
</dbReference>
<dbReference type="CDD" id="cd07067">
    <property type="entry name" value="HP_PGM_like"/>
    <property type="match status" value="1"/>
</dbReference>
<dbReference type="SMART" id="SM00855">
    <property type="entry name" value="PGAM"/>
    <property type="match status" value="1"/>
</dbReference>
<dbReference type="InterPro" id="IPR050275">
    <property type="entry name" value="PGM_Phosphatase"/>
</dbReference>
<comment type="caution">
    <text evidence="2">The sequence shown here is derived from an EMBL/GenBank/DDBJ whole genome shotgun (WGS) entry which is preliminary data.</text>
</comment>
<protein>
    <submittedName>
        <fullName evidence="2">Histidine phosphatase family protein</fullName>
    </submittedName>
</protein>
<dbReference type="RefSeq" id="WP_204447386.1">
    <property type="nucleotide sequence ID" value="NZ_JACJKY010000016.1"/>
</dbReference>
<name>A0A938X6L1_9FIRM</name>
<proteinExistence type="predicted"/>
<reference evidence="2" key="1">
    <citation type="submission" date="2020-08" db="EMBL/GenBank/DDBJ databases">
        <authorList>
            <person name="Cejkova D."/>
            <person name="Kubasova T."/>
            <person name="Jahodarova E."/>
            <person name="Rychlik I."/>
        </authorList>
    </citation>
    <scope>NUCLEOTIDE SEQUENCE</scope>
    <source>
        <strain evidence="2">An559</strain>
    </source>
</reference>
<keyword evidence="3" id="KW-1185">Reference proteome</keyword>
<dbReference type="InterPro" id="IPR013078">
    <property type="entry name" value="His_Pase_superF_clade-1"/>
</dbReference>
<evidence type="ECO:0000313" key="3">
    <source>
        <dbReference type="Proteomes" id="UP000774750"/>
    </source>
</evidence>
<evidence type="ECO:0000313" key="2">
    <source>
        <dbReference type="EMBL" id="MBM6921437.1"/>
    </source>
</evidence>